<dbReference type="Gene3D" id="3.60.10.10">
    <property type="entry name" value="Endonuclease/exonuclease/phosphatase"/>
    <property type="match status" value="1"/>
</dbReference>
<dbReference type="Pfam" id="PF20049">
    <property type="entry name" value="DUF6451"/>
    <property type="match status" value="1"/>
</dbReference>
<dbReference type="Proteomes" id="UP000271974">
    <property type="component" value="Unassembled WGS sequence"/>
</dbReference>
<accession>A0A3S1B172</accession>
<dbReference type="InterPro" id="IPR045609">
    <property type="entry name" value="DUF6451"/>
</dbReference>
<comment type="caution">
    <text evidence="2">The sequence shown here is derived from an EMBL/GenBank/DDBJ whole genome shotgun (WGS) entry which is preliminary data.</text>
</comment>
<gene>
    <name evidence="2" type="ORF">EGW08_014821</name>
</gene>
<evidence type="ECO:0000259" key="1">
    <source>
        <dbReference type="Pfam" id="PF20049"/>
    </source>
</evidence>
<name>A0A3S1B172_ELYCH</name>
<dbReference type="OrthoDB" id="6142715at2759"/>
<dbReference type="SUPFAM" id="SSF56219">
    <property type="entry name" value="DNase I-like"/>
    <property type="match status" value="1"/>
</dbReference>
<reference evidence="2 3" key="1">
    <citation type="submission" date="2019-01" db="EMBL/GenBank/DDBJ databases">
        <title>A draft genome assembly of the solar-powered sea slug Elysia chlorotica.</title>
        <authorList>
            <person name="Cai H."/>
            <person name="Li Q."/>
            <person name="Fang X."/>
            <person name="Li J."/>
            <person name="Curtis N.E."/>
            <person name="Altenburger A."/>
            <person name="Shibata T."/>
            <person name="Feng M."/>
            <person name="Maeda T."/>
            <person name="Schwartz J.A."/>
            <person name="Shigenobu S."/>
            <person name="Lundholm N."/>
            <person name="Nishiyama T."/>
            <person name="Yang H."/>
            <person name="Hasebe M."/>
            <person name="Li S."/>
            <person name="Pierce S.K."/>
            <person name="Wang J."/>
        </authorList>
    </citation>
    <scope>NUCLEOTIDE SEQUENCE [LARGE SCALE GENOMIC DNA]</scope>
    <source>
        <strain evidence="2">EC2010</strain>
        <tissue evidence="2">Whole organism of an adult</tissue>
    </source>
</reference>
<organism evidence="2 3">
    <name type="scientific">Elysia chlorotica</name>
    <name type="common">Eastern emerald elysia</name>
    <name type="synonym">Sea slug</name>
    <dbReference type="NCBI Taxonomy" id="188477"/>
    <lineage>
        <taxon>Eukaryota</taxon>
        <taxon>Metazoa</taxon>
        <taxon>Spiralia</taxon>
        <taxon>Lophotrochozoa</taxon>
        <taxon>Mollusca</taxon>
        <taxon>Gastropoda</taxon>
        <taxon>Heterobranchia</taxon>
        <taxon>Euthyneura</taxon>
        <taxon>Panpulmonata</taxon>
        <taxon>Sacoglossa</taxon>
        <taxon>Placobranchoidea</taxon>
        <taxon>Plakobranchidae</taxon>
        <taxon>Elysia</taxon>
    </lineage>
</organism>
<evidence type="ECO:0000313" key="2">
    <source>
        <dbReference type="EMBL" id="RUS77418.1"/>
    </source>
</evidence>
<evidence type="ECO:0000313" key="3">
    <source>
        <dbReference type="Proteomes" id="UP000271974"/>
    </source>
</evidence>
<proteinExistence type="predicted"/>
<dbReference type="PANTHER" id="PTHR47027:SF25">
    <property type="entry name" value="REVERSE TRANSCRIPTASE DOMAIN-CONTAINING PROTEIN"/>
    <property type="match status" value="1"/>
</dbReference>
<dbReference type="AlphaFoldDB" id="A0A3S1B172"/>
<dbReference type="EMBL" id="RQTK01000582">
    <property type="protein sequence ID" value="RUS77418.1"/>
    <property type="molecule type" value="Genomic_DNA"/>
</dbReference>
<keyword evidence="3" id="KW-1185">Reference proteome</keyword>
<feature type="domain" description="DUF6451" evidence="1">
    <location>
        <begin position="282"/>
        <end position="313"/>
    </location>
</feature>
<sequence length="484" mass="54735">MTQASESLREASLPTVLLTTKTKTRIGTWNILTLYETGRIAQVSKEMKEYSMKIMGLCETRWTEADRRTLVGGETIIYSGHEDGHVRVHEHEVGMIIAPDTVGASIAWEPVSPRILTARFTSKGRTFTIIQCYSPTNAAKDQEKEEFYEKLQATFNKAPRRDMKIVMGDINAKVGMENAAKQRERWAEHFKEILLDYHPLSPPDASETLEGNMKPPTNAEIRKAIKTMKSGKAAGPDGIPSEALKDDINTSTDMLQRFLLSVVDKHGGTEEDIKSRTNKARFTFNRPIWNSSALSIRNKSRIFNANVKSVLLYGELFVEFCSFNDLAIGQKHILPGKRQRRKTITCAAKQRERWAEHLKEILLDYHPLSPPDASETLEGNMKPPTKAEIRKAIKTMKSGKAAGPDGIPSEALKDDINTSTNMLQRFLQKVWGWIGHTLRKRPTDITRQSLEWNPQGKRKVGQPKQTWRRNMRQRLGVLAGDGLN</sequence>
<dbReference type="PANTHER" id="PTHR47027">
    <property type="entry name" value="REVERSE TRANSCRIPTASE DOMAIN-CONTAINING PROTEIN"/>
    <property type="match status" value="1"/>
</dbReference>
<dbReference type="CDD" id="cd09076">
    <property type="entry name" value="L1-EN"/>
    <property type="match status" value="1"/>
</dbReference>
<dbReference type="InterPro" id="IPR036691">
    <property type="entry name" value="Endo/exonu/phosph_ase_sf"/>
</dbReference>
<protein>
    <recommendedName>
        <fullName evidence="1">DUF6451 domain-containing protein</fullName>
    </recommendedName>
</protein>
<dbReference type="STRING" id="188477.A0A3S1B172"/>